<protein>
    <submittedName>
        <fullName evidence="8">Tigger transposable element-derived protein 1-like</fullName>
    </submittedName>
</protein>
<keyword evidence="7" id="KW-1185">Reference proteome</keyword>
<name>A0A8B8GQ18_9HEMI</name>
<dbReference type="Proteomes" id="UP000694846">
    <property type="component" value="Unplaced"/>
</dbReference>
<reference evidence="8" key="1">
    <citation type="submission" date="2025-08" db="UniProtKB">
        <authorList>
            <consortium name="RefSeq"/>
        </authorList>
    </citation>
    <scope>IDENTIFICATION</scope>
    <source>
        <tissue evidence="8">Whole body</tissue>
    </source>
</reference>
<evidence type="ECO:0000259" key="6">
    <source>
        <dbReference type="PROSITE" id="PS51253"/>
    </source>
</evidence>
<dbReference type="Pfam" id="PF04218">
    <property type="entry name" value="CENP-B_N"/>
    <property type="match status" value="1"/>
</dbReference>
<evidence type="ECO:0000256" key="1">
    <source>
        <dbReference type="ARBA" id="ARBA00004123"/>
    </source>
</evidence>
<dbReference type="InterPro" id="IPR050863">
    <property type="entry name" value="CenT-Element_Derived"/>
</dbReference>
<dbReference type="InterPro" id="IPR007889">
    <property type="entry name" value="HTH_Psq"/>
</dbReference>
<dbReference type="InterPro" id="IPR036388">
    <property type="entry name" value="WH-like_DNA-bd_sf"/>
</dbReference>
<evidence type="ECO:0000256" key="3">
    <source>
        <dbReference type="ARBA" id="ARBA00023125"/>
    </source>
</evidence>
<comment type="subcellular location">
    <subcellularLocation>
        <location evidence="1">Nucleus</location>
    </subcellularLocation>
</comment>
<dbReference type="InterPro" id="IPR006600">
    <property type="entry name" value="HTH_CenpB_DNA-bd_dom"/>
</dbReference>
<feature type="region of interest" description="Disordered" evidence="5">
    <location>
        <begin position="461"/>
        <end position="484"/>
    </location>
</feature>
<proteinExistence type="inferred from homology"/>
<dbReference type="GeneID" id="112694178"/>
<dbReference type="AlphaFoldDB" id="A0A8B8GQ18"/>
<evidence type="ECO:0000313" key="7">
    <source>
        <dbReference type="Proteomes" id="UP000694846"/>
    </source>
</evidence>
<dbReference type="SMART" id="SM00674">
    <property type="entry name" value="CENPB"/>
    <property type="match status" value="1"/>
</dbReference>
<dbReference type="PANTHER" id="PTHR19303">
    <property type="entry name" value="TRANSPOSON"/>
    <property type="match status" value="1"/>
</dbReference>
<accession>A0A8B8GQ18</accession>
<organism evidence="7 8">
    <name type="scientific">Sipha flava</name>
    <name type="common">yellow sugarcane aphid</name>
    <dbReference type="NCBI Taxonomy" id="143950"/>
    <lineage>
        <taxon>Eukaryota</taxon>
        <taxon>Metazoa</taxon>
        <taxon>Ecdysozoa</taxon>
        <taxon>Arthropoda</taxon>
        <taxon>Hexapoda</taxon>
        <taxon>Insecta</taxon>
        <taxon>Pterygota</taxon>
        <taxon>Neoptera</taxon>
        <taxon>Paraneoptera</taxon>
        <taxon>Hemiptera</taxon>
        <taxon>Sternorrhyncha</taxon>
        <taxon>Aphidomorpha</taxon>
        <taxon>Aphidoidea</taxon>
        <taxon>Aphididae</taxon>
        <taxon>Sipha</taxon>
    </lineage>
</organism>
<dbReference type="Pfam" id="PF03184">
    <property type="entry name" value="DDE_1"/>
    <property type="match status" value="1"/>
</dbReference>
<evidence type="ECO:0000313" key="8">
    <source>
        <dbReference type="RefSeq" id="XP_025425354.1"/>
    </source>
</evidence>
<dbReference type="GO" id="GO:0003677">
    <property type="term" value="F:DNA binding"/>
    <property type="evidence" value="ECO:0007669"/>
    <property type="project" value="UniProtKB-KW"/>
</dbReference>
<evidence type="ECO:0000256" key="5">
    <source>
        <dbReference type="SAM" id="MobiDB-lite"/>
    </source>
</evidence>
<dbReference type="Gene3D" id="1.10.10.10">
    <property type="entry name" value="Winged helix-like DNA-binding domain superfamily/Winged helix DNA-binding domain"/>
    <property type="match status" value="1"/>
</dbReference>
<gene>
    <name evidence="8" type="primary">LOC112694178</name>
</gene>
<evidence type="ECO:0000256" key="4">
    <source>
        <dbReference type="ARBA" id="ARBA00023242"/>
    </source>
</evidence>
<keyword evidence="4" id="KW-0539">Nucleus</keyword>
<dbReference type="InterPro" id="IPR009057">
    <property type="entry name" value="Homeodomain-like_sf"/>
</dbReference>
<evidence type="ECO:0000256" key="2">
    <source>
        <dbReference type="ARBA" id="ARBA00010881"/>
    </source>
</evidence>
<dbReference type="OrthoDB" id="6592911at2759"/>
<dbReference type="InterPro" id="IPR004875">
    <property type="entry name" value="DDE_SF_endonuclease_dom"/>
</dbReference>
<dbReference type="PROSITE" id="PS51253">
    <property type="entry name" value="HTH_CENPB"/>
    <property type="match status" value="1"/>
</dbReference>
<dbReference type="Gene3D" id="1.10.10.60">
    <property type="entry name" value="Homeodomain-like"/>
    <property type="match status" value="1"/>
</dbReference>
<keyword evidence="3" id="KW-0238">DNA-binding</keyword>
<dbReference type="GO" id="GO:0005634">
    <property type="term" value="C:nucleus"/>
    <property type="evidence" value="ECO:0007669"/>
    <property type="project" value="UniProtKB-SubCell"/>
</dbReference>
<sequence>MASQPKISMKRRRKVLTLVQKIEILDKIKSGDTVASLARKYEMNESSVREIRKNEVAIRRSVMESAPISSKTCFITRDVMVEKTEKALNIWIEDQTQKKVPLSSIIIREKAKQLHQHFTSSSKGDSENSSFLASKGWFEKFKNRCNLHNVKLVGESASADHLAAKNFPIELKNVIEQGGYTPEQVFNADETGLFWKRMPSRTFLSKNEKTAPGFKAAKDRLTLLLCANACGFMIKSMVVYKSLKPRAFKSKDMNHLPVFWRANNKAWVTAQIFSDWFTNCFIPQVEMYLKLKNLPFKALLLIDNAPGHPPSLKFQHSDIEVMFMPPNTTSLFQPLDQGVIAAFKAYYVRRTFQRLLKNLEEDPELTVTQGWKNYDIAKCLVNIKESLDEVQPSTINACWRKLWPEVVLKSDKIDNLNTTVNQIVEIARNVKGFDEVNRDDIEEMMFNYDQELTLEDLEEITETPNEPKQSEDDEEEEEPVKPDFSSKSIKEIFSLANQLTEQVLMTDPLTERALKFKRGIQELLVPYEEDVVLRYATKIL</sequence>
<dbReference type="Pfam" id="PF03221">
    <property type="entry name" value="HTH_Tnp_Tc5"/>
    <property type="match status" value="1"/>
</dbReference>
<dbReference type="RefSeq" id="XP_025425354.1">
    <property type="nucleotide sequence ID" value="XM_025569569.1"/>
</dbReference>
<comment type="similarity">
    <text evidence="2">Belongs to the tigger transposable element derived protein family.</text>
</comment>
<dbReference type="SUPFAM" id="SSF46689">
    <property type="entry name" value="Homeodomain-like"/>
    <property type="match status" value="2"/>
</dbReference>
<dbReference type="PANTHER" id="PTHR19303:SF26">
    <property type="entry name" value="TIGGER TRANSPOSABLE ELEMENT-DERIVED PROTEIN 1"/>
    <property type="match status" value="1"/>
</dbReference>
<feature type="domain" description="HTH CENPB-type" evidence="6">
    <location>
        <begin position="72"/>
        <end position="151"/>
    </location>
</feature>